<keyword evidence="3" id="KW-1185">Reference proteome</keyword>
<evidence type="ECO:0008006" key="4">
    <source>
        <dbReference type="Google" id="ProtNLM"/>
    </source>
</evidence>
<evidence type="ECO:0000313" key="2">
    <source>
        <dbReference type="EMBL" id="SCA56432.1"/>
    </source>
</evidence>
<sequence length="83" mass="9324">MIFDTHAFVKKLVVAGMPEAQAEVIANEQTRLIDENLATKHDLKQLEMAMRHDLKQLEQSMTIRTGAMIFALGGFMAAIKFFA</sequence>
<dbReference type="Proteomes" id="UP000231658">
    <property type="component" value="Unassembled WGS sequence"/>
</dbReference>
<name>A0A1C3RGW7_9PROT</name>
<evidence type="ECO:0000313" key="3">
    <source>
        <dbReference type="Proteomes" id="UP000231658"/>
    </source>
</evidence>
<feature type="transmembrane region" description="Helical" evidence="1">
    <location>
        <begin position="61"/>
        <end position="82"/>
    </location>
</feature>
<gene>
    <name evidence="2" type="ORF">MTBPR1_20280</name>
</gene>
<reference evidence="2 3" key="1">
    <citation type="submission" date="2016-07" db="EMBL/GenBank/DDBJ databases">
        <authorList>
            <person name="Lefevre C.T."/>
        </authorList>
    </citation>
    <scope>NUCLEOTIDE SEQUENCE [LARGE SCALE GENOMIC DNA]</scope>
    <source>
        <strain evidence="2">PR1</strain>
    </source>
</reference>
<evidence type="ECO:0000256" key="1">
    <source>
        <dbReference type="SAM" id="Phobius"/>
    </source>
</evidence>
<protein>
    <recommendedName>
        <fullName evidence="4">DUF1640 domain-containing protein</fullName>
    </recommendedName>
</protein>
<accession>A0A1C3RGW7</accession>
<proteinExistence type="predicted"/>
<dbReference type="EMBL" id="FLYE01000012">
    <property type="protein sequence ID" value="SCA56432.1"/>
    <property type="molecule type" value="Genomic_DNA"/>
</dbReference>
<keyword evidence="1" id="KW-1133">Transmembrane helix</keyword>
<dbReference type="Gene3D" id="1.20.5.340">
    <property type="match status" value="1"/>
</dbReference>
<organism evidence="2 3">
    <name type="scientific">Candidatus Terasakiella magnetica</name>
    <dbReference type="NCBI Taxonomy" id="1867952"/>
    <lineage>
        <taxon>Bacteria</taxon>
        <taxon>Pseudomonadati</taxon>
        <taxon>Pseudomonadota</taxon>
        <taxon>Alphaproteobacteria</taxon>
        <taxon>Rhodospirillales</taxon>
        <taxon>Terasakiellaceae</taxon>
        <taxon>Terasakiella</taxon>
    </lineage>
</organism>
<dbReference type="AlphaFoldDB" id="A0A1C3RGW7"/>
<dbReference type="STRING" id="1867952.MTBPR1_20280"/>
<keyword evidence="1" id="KW-0812">Transmembrane</keyword>
<keyword evidence="1" id="KW-0472">Membrane</keyword>